<dbReference type="GO" id="GO:0044550">
    <property type="term" value="P:secondary metabolite biosynthetic process"/>
    <property type="evidence" value="ECO:0007669"/>
    <property type="project" value="TreeGrafter"/>
</dbReference>
<dbReference type="CDD" id="cd19531">
    <property type="entry name" value="LCL_NRPS-like"/>
    <property type="match status" value="1"/>
</dbReference>
<dbReference type="Pfam" id="PF00501">
    <property type="entry name" value="AMP-binding"/>
    <property type="match status" value="2"/>
</dbReference>
<dbReference type="Gene3D" id="3.40.50.980">
    <property type="match status" value="4"/>
</dbReference>
<dbReference type="InterPro" id="IPR020806">
    <property type="entry name" value="PKS_PP-bd"/>
</dbReference>
<protein>
    <recommendedName>
        <fullName evidence="3">Carrier domain-containing protein</fullName>
    </recommendedName>
</protein>
<evidence type="ECO:0000259" key="3">
    <source>
        <dbReference type="PROSITE" id="PS50075"/>
    </source>
</evidence>
<dbReference type="SUPFAM" id="SSF47336">
    <property type="entry name" value="ACP-like"/>
    <property type="match status" value="2"/>
</dbReference>
<dbReference type="Pfam" id="PF00668">
    <property type="entry name" value="Condensation"/>
    <property type="match status" value="1"/>
</dbReference>
<dbReference type="CDD" id="cd12117">
    <property type="entry name" value="A_NRPS_Srf_like"/>
    <property type="match status" value="1"/>
</dbReference>
<dbReference type="Gene3D" id="3.40.50.1820">
    <property type="entry name" value="alpha/beta hydrolase"/>
    <property type="match status" value="1"/>
</dbReference>
<gene>
    <name evidence="4" type="ORF">CMC5_036370</name>
</gene>
<dbReference type="GO" id="GO:0005829">
    <property type="term" value="C:cytosol"/>
    <property type="evidence" value="ECO:0007669"/>
    <property type="project" value="TreeGrafter"/>
</dbReference>
<dbReference type="Proteomes" id="UP000067626">
    <property type="component" value="Chromosome"/>
</dbReference>
<evidence type="ECO:0000313" key="4">
    <source>
        <dbReference type="EMBL" id="AKT39490.1"/>
    </source>
</evidence>
<dbReference type="GO" id="GO:0072330">
    <property type="term" value="P:monocarboxylic acid biosynthetic process"/>
    <property type="evidence" value="ECO:0007669"/>
    <property type="project" value="UniProtKB-ARBA"/>
</dbReference>
<dbReference type="FunFam" id="3.40.50.12780:FF:000012">
    <property type="entry name" value="Non-ribosomal peptide synthetase"/>
    <property type="match status" value="2"/>
</dbReference>
<name>A0A0K1EF41_CHOCO</name>
<dbReference type="SMART" id="SM00823">
    <property type="entry name" value="PKS_PP"/>
    <property type="match status" value="2"/>
</dbReference>
<dbReference type="FunFam" id="1.10.1200.10:FF:000016">
    <property type="entry name" value="Non-ribosomal peptide synthase"/>
    <property type="match status" value="1"/>
</dbReference>
<feature type="domain" description="Carrier" evidence="3">
    <location>
        <begin position="536"/>
        <end position="611"/>
    </location>
</feature>
<evidence type="ECO:0000256" key="2">
    <source>
        <dbReference type="ARBA" id="ARBA00022553"/>
    </source>
</evidence>
<dbReference type="InterPro" id="IPR025110">
    <property type="entry name" value="AMP-bd_C"/>
</dbReference>
<keyword evidence="5" id="KW-1185">Reference proteome</keyword>
<dbReference type="FunFam" id="3.30.300.30:FF:000015">
    <property type="entry name" value="Nonribosomal peptide synthase SidD"/>
    <property type="match status" value="1"/>
</dbReference>
<dbReference type="Pfam" id="PF13193">
    <property type="entry name" value="AMP-binding_C"/>
    <property type="match status" value="2"/>
</dbReference>
<dbReference type="InterPro" id="IPR020845">
    <property type="entry name" value="AMP-binding_CS"/>
</dbReference>
<dbReference type="InterPro" id="IPR045851">
    <property type="entry name" value="AMP-bd_C_sf"/>
</dbReference>
<dbReference type="GO" id="GO:0031177">
    <property type="term" value="F:phosphopantetheine binding"/>
    <property type="evidence" value="ECO:0007669"/>
    <property type="project" value="InterPro"/>
</dbReference>
<dbReference type="PATRIC" id="fig|52.7.peg.4010"/>
<dbReference type="PANTHER" id="PTHR45527">
    <property type="entry name" value="NONRIBOSOMAL PEPTIDE SYNTHETASE"/>
    <property type="match status" value="1"/>
</dbReference>
<accession>A0A0K1EF41</accession>
<sequence length="1711" mass="187033">MKHNHSHLADDCVHRLFEQQAELVPDVVAVSFGTQRLTYLELNRRANRLAHHLRGLGVDSEQLVGLYAERSVEALVGLLAVLKAGAAYVPMDPAYPRERVALMLEDAGVSVLLTQAGLLHSLPRHGATVVLLDEDGDTVARCSGENLSEEVEPDQLAYVIYTSGSTGRPKGVQVTHRGVSNLALAQRARFDVGPGSRVLQFASLAFDASVWEILMALTRGATLVMGTRAAMMPGPALAELLRAEEITAALFMASVLAALPEGVEASLPALRTLLVGGEVCHGEMAARWAKRRHLFNAYGPTEASCVTTMAECDGSGGDPAIGIAIPNAATFVLDDALRPVRQGMPGELYIGGPGVARGYLGRPGLTASRFIPDPFSAEGGGRLYRTGDLVRQTHDGSLHFLGRVDHQVKIRGHRIELEEIEAVLARHPAVKAAAVVVGSSGARRDRLVAHVVARVERGRTGREHVLPDTHAEALDRHRKLVEEWRRFLGERLPEPMVPSVFMVQDALPFTAGGKVDRAALALIDVARWDEHGGEGLPRNDVEATLAAVWAEALGVERVRVGDDVFELGAHSLLIAKVLPRLRRALGVEIPLSRLFEARSVAELARTLVGVPVGGTTGTTVPIQRAKREAPLPLSHGQRQIWLHAMMNKGAVFYNEPFTLRLPGVLDTAALRRALDEVVRRHESWRTTFTSLSGEPVQRIGSPFPVPLSVVDLSGLAGEMRWERALELATDEARRPFELEQGPLFRALLVRLGQAEHVLFMTVHHLVIDGISLAEVLPRELWALYRVFATGEPSPLPEIEIQCADVAQWQREQQGTASLARQLDYWTRTLADLPTTVLPTDRPRPALASPRGARHCLALSADLSLRLGEVARREGVTLFVVLLAAFKALLQGYVYQDEVVVGTSMAGRSRPEMAGLLGYFLNTVVLRTDMRGNPTFRELLDRVRGVCLGAMEHQDMPFEMLVEALQPRRVAGQNPLFQVAFILEPPTPALESGWTLSQLDVDTGAAKFDLTLELDQRPEGIVGRFEYSLDLFDDATIRRMAMHYETLLDRMSRAVDRRLSDVPFLTRAEQQVLRAWCSSPPRDDVHDCIHQVFEEQAARTPDAIAVIRDGGADGVNSITYAELNRRANQLARHLLRFGIAPEARVGICMYRSVEMVIALLGVLKAGLAFVPLDPSYPTGRLDFMREHASVEFVLTQSHLGAALPGAHKGVLCIDTDWHELAGERGDNPCIDVSASQLAYVMYTSGSTGQPKGVAVPHRGVVRLVRDVDYAHFTSEDAVLQLASISFDVAQLEVWSALLNGGKLVLLPPLPASLMDIGKAIQAHGVTTLFMVASAFHVLVDEQISHLRGLRQVIVGGEPLSPSHANRVLAEVPSCILVNAYGPTEATSTASCFQVLQPVQQSVPIGVPIPDTRVHVLDAHLREVPVGVPGELYIGGGGLARCYLGRPDLTAQRFVPDPTGEGKGGCLYRTGDRVRWAPEGRLEFLGRLDHQVKVRGYRVELGEIEAVLSGHPSVREVLVVSRPDRSGNLTLVAYVTSRSGEEVHEGIGRVLLDHLQTRLPDHMIPSSIVPLKAFPLTANGKMNHHALPEPELSRAERDPSAPPRSLLEERLATLWQEVLGLQRVGVHDNFFDLGGHSLLLMRLHERVREQLHRDITILDMFVRPTISALASFLASSREEGSLADADVRALKQRDTLKRKKLAAQAKSKQHGSA</sequence>
<dbReference type="InterPro" id="IPR010071">
    <property type="entry name" value="AA_adenyl_dom"/>
</dbReference>
<organism evidence="4 5">
    <name type="scientific">Chondromyces crocatus</name>
    <dbReference type="NCBI Taxonomy" id="52"/>
    <lineage>
        <taxon>Bacteria</taxon>
        <taxon>Pseudomonadati</taxon>
        <taxon>Myxococcota</taxon>
        <taxon>Polyangia</taxon>
        <taxon>Polyangiales</taxon>
        <taxon>Polyangiaceae</taxon>
        <taxon>Chondromyces</taxon>
    </lineage>
</organism>
<dbReference type="InterPro" id="IPR036736">
    <property type="entry name" value="ACP-like_sf"/>
</dbReference>
<dbReference type="STRING" id="52.CMC5_036370"/>
<dbReference type="FunFam" id="3.40.50.980:FF:000001">
    <property type="entry name" value="Non-ribosomal peptide synthetase"/>
    <property type="match status" value="2"/>
</dbReference>
<dbReference type="Gene3D" id="3.30.559.10">
    <property type="entry name" value="Chloramphenicol acetyltransferase-like domain"/>
    <property type="match status" value="1"/>
</dbReference>
<dbReference type="SUPFAM" id="SSF52777">
    <property type="entry name" value="CoA-dependent acyltransferases"/>
    <property type="match status" value="2"/>
</dbReference>
<dbReference type="InterPro" id="IPR023213">
    <property type="entry name" value="CAT-like_dom_sf"/>
</dbReference>
<dbReference type="KEGG" id="ccro:CMC5_036370"/>
<dbReference type="Gene3D" id="3.30.300.30">
    <property type="match status" value="2"/>
</dbReference>
<keyword evidence="1" id="KW-0596">Phosphopantetheine</keyword>
<dbReference type="Gene3D" id="2.30.38.10">
    <property type="entry name" value="Luciferase, Domain 3"/>
    <property type="match status" value="2"/>
</dbReference>
<dbReference type="PROSITE" id="PS00455">
    <property type="entry name" value="AMP_BINDING"/>
    <property type="match status" value="2"/>
</dbReference>
<dbReference type="GO" id="GO:0043041">
    <property type="term" value="P:amino acid activation for nonribosomal peptide biosynthetic process"/>
    <property type="evidence" value="ECO:0007669"/>
    <property type="project" value="TreeGrafter"/>
</dbReference>
<reference evidence="4 5" key="1">
    <citation type="submission" date="2015-07" db="EMBL/GenBank/DDBJ databases">
        <title>Genome analysis of myxobacterium Chondromyces crocatus Cm c5 reveals a high potential for natural compound synthesis and the genetic basis for the loss of fruiting body formation.</title>
        <authorList>
            <person name="Zaburannyi N."/>
            <person name="Bunk B."/>
            <person name="Maier J."/>
            <person name="Overmann J."/>
            <person name="Mueller R."/>
        </authorList>
    </citation>
    <scope>NUCLEOTIDE SEQUENCE [LARGE SCALE GENOMIC DNA]</scope>
    <source>
        <strain evidence="4 5">Cm c5</strain>
    </source>
</reference>
<proteinExistence type="predicted"/>
<dbReference type="Gene3D" id="3.30.559.30">
    <property type="entry name" value="Nonribosomal peptide synthetase, condensation domain"/>
    <property type="match status" value="1"/>
</dbReference>
<dbReference type="NCBIfam" id="NF003417">
    <property type="entry name" value="PRK04813.1"/>
    <property type="match status" value="2"/>
</dbReference>
<feature type="domain" description="Carrier" evidence="3">
    <location>
        <begin position="1600"/>
        <end position="1675"/>
    </location>
</feature>
<evidence type="ECO:0000313" key="5">
    <source>
        <dbReference type="Proteomes" id="UP000067626"/>
    </source>
</evidence>
<dbReference type="InterPro" id="IPR009081">
    <property type="entry name" value="PP-bd_ACP"/>
</dbReference>
<dbReference type="Pfam" id="PF00550">
    <property type="entry name" value="PP-binding"/>
    <property type="match status" value="2"/>
</dbReference>
<dbReference type="GO" id="GO:0003824">
    <property type="term" value="F:catalytic activity"/>
    <property type="evidence" value="ECO:0007669"/>
    <property type="project" value="InterPro"/>
</dbReference>
<dbReference type="InterPro" id="IPR001242">
    <property type="entry name" value="Condensation_dom"/>
</dbReference>
<dbReference type="InterPro" id="IPR029058">
    <property type="entry name" value="AB_hydrolase_fold"/>
</dbReference>
<dbReference type="PROSITE" id="PS50075">
    <property type="entry name" value="CARRIER"/>
    <property type="match status" value="2"/>
</dbReference>
<dbReference type="EMBL" id="CP012159">
    <property type="protein sequence ID" value="AKT39490.1"/>
    <property type="molecule type" value="Genomic_DNA"/>
</dbReference>
<dbReference type="Gene3D" id="1.10.1200.10">
    <property type="entry name" value="ACP-like"/>
    <property type="match status" value="1"/>
</dbReference>
<dbReference type="SUPFAM" id="SSF56801">
    <property type="entry name" value="Acetyl-CoA synthetase-like"/>
    <property type="match status" value="2"/>
</dbReference>
<evidence type="ECO:0000256" key="1">
    <source>
        <dbReference type="ARBA" id="ARBA00022450"/>
    </source>
</evidence>
<dbReference type="PANTHER" id="PTHR45527:SF1">
    <property type="entry name" value="FATTY ACID SYNTHASE"/>
    <property type="match status" value="1"/>
</dbReference>
<keyword evidence="2" id="KW-0597">Phosphoprotein</keyword>
<dbReference type="NCBIfam" id="TIGR01733">
    <property type="entry name" value="AA-adenyl-dom"/>
    <property type="match status" value="2"/>
</dbReference>
<dbReference type="InterPro" id="IPR000873">
    <property type="entry name" value="AMP-dep_synth/lig_dom"/>
</dbReference>